<protein>
    <submittedName>
        <fullName evidence="9">Nitroreductase</fullName>
    </submittedName>
</protein>
<dbReference type="PANTHER" id="PTHR43821">
    <property type="entry name" value="NAD(P)H NITROREDUCTASE YDJA-RELATED"/>
    <property type="match status" value="1"/>
</dbReference>
<evidence type="ECO:0000256" key="2">
    <source>
        <dbReference type="ARBA" id="ARBA00007118"/>
    </source>
</evidence>
<keyword evidence="5" id="KW-0521">NADP</keyword>
<dbReference type="CDD" id="cd02135">
    <property type="entry name" value="YdjA-like"/>
    <property type="match status" value="1"/>
</dbReference>
<evidence type="ECO:0000256" key="5">
    <source>
        <dbReference type="ARBA" id="ARBA00022857"/>
    </source>
</evidence>
<evidence type="ECO:0000256" key="4">
    <source>
        <dbReference type="ARBA" id="ARBA00022643"/>
    </source>
</evidence>
<dbReference type="InterPro" id="IPR026021">
    <property type="entry name" value="YdjA-like"/>
</dbReference>
<dbReference type="InterPro" id="IPR029479">
    <property type="entry name" value="Nitroreductase"/>
</dbReference>
<keyword evidence="3" id="KW-0285">Flavoprotein</keyword>
<dbReference type="EMBL" id="JBDIML010000005">
    <property type="protein sequence ID" value="MEN2768492.1"/>
    <property type="molecule type" value="Genomic_DNA"/>
</dbReference>
<dbReference type="Proteomes" id="UP001444625">
    <property type="component" value="Unassembled WGS sequence"/>
</dbReference>
<keyword evidence="7" id="KW-0520">NAD</keyword>
<keyword evidence="10" id="KW-1185">Reference proteome</keyword>
<comment type="caution">
    <text evidence="9">The sequence shown here is derived from an EMBL/GenBank/DDBJ whole genome shotgun (WGS) entry which is preliminary data.</text>
</comment>
<sequence>MITLLDTIKARRSIHSFHEKEVEIDILKEIFTYGSYAPSHYMKEPWEIKLYQGEGKDLLIDAIMKSYQRIGMIPNNQEPKTVKMMDSMRSFLLAIPHHAVIYFEREEDPVRYEEEYAAVCAFVQNCQLAAWEYGVGMLWTITPYMHDSTFYKDIGLDPEDKKIAAVMQIGYPKKIPSAKGRTPIDEKLEIIK</sequence>
<dbReference type="RefSeq" id="WP_345825974.1">
    <property type="nucleotide sequence ID" value="NZ_JBDIML010000005.1"/>
</dbReference>
<evidence type="ECO:0000259" key="8">
    <source>
        <dbReference type="Pfam" id="PF00881"/>
    </source>
</evidence>
<dbReference type="InterPro" id="IPR000415">
    <property type="entry name" value="Nitroreductase-like"/>
</dbReference>
<name>A0ABU9XNR8_9BACI</name>
<feature type="domain" description="Nitroreductase" evidence="8">
    <location>
        <begin position="8"/>
        <end position="171"/>
    </location>
</feature>
<evidence type="ECO:0000256" key="6">
    <source>
        <dbReference type="ARBA" id="ARBA00023002"/>
    </source>
</evidence>
<evidence type="ECO:0000256" key="3">
    <source>
        <dbReference type="ARBA" id="ARBA00022630"/>
    </source>
</evidence>
<dbReference type="SUPFAM" id="SSF55469">
    <property type="entry name" value="FMN-dependent nitroreductase-like"/>
    <property type="match status" value="1"/>
</dbReference>
<dbReference type="Pfam" id="PF00881">
    <property type="entry name" value="Nitroreductase"/>
    <property type="match status" value="1"/>
</dbReference>
<evidence type="ECO:0000256" key="1">
    <source>
        <dbReference type="ARBA" id="ARBA00001917"/>
    </source>
</evidence>
<evidence type="ECO:0000313" key="10">
    <source>
        <dbReference type="Proteomes" id="UP001444625"/>
    </source>
</evidence>
<accession>A0ABU9XNR8</accession>
<gene>
    <name evidence="9" type="ORF">ABC228_15020</name>
</gene>
<dbReference type="PANTHER" id="PTHR43821:SF1">
    <property type="entry name" value="NAD(P)H NITROREDUCTASE YDJA-RELATED"/>
    <property type="match status" value="1"/>
</dbReference>
<dbReference type="Gene3D" id="3.40.109.10">
    <property type="entry name" value="NADH Oxidase"/>
    <property type="match status" value="1"/>
</dbReference>
<keyword evidence="4" id="KW-0288">FMN</keyword>
<evidence type="ECO:0000256" key="7">
    <source>
        <dbReference type="ARBA" id="ARBA00023027"/>
    </source>
</evidence>
<comment type="similarity">
    <text evidence="2">Belongs to the nitroreductase family.</text>
</comment>
<dbReference type="InterPro" id="IPR052530">
    <property type="entry name" value="NAD(P)H_nitroreductase"/>
</dbReference>
<comment type="cofactor">
    <cofactor evidence="1">
        <name>FMN</name>
        <dbReference type="ChEBI" id="CHEBI:58210"/>
    </cofactor>
</comment>
<proteinExistence type="inferred from homology"/>
<keyword evidence="6" id="KW-0560">Oxidoreductase</keyword>
<organism evidence="9 10">
    <name type="scientific">Ornithinibacillus xuwenensis</name>
    <dbReference type="NCBI Taxonomy" id="3144668"/>
    <lineage>
        <taxon>Bacteria</taxon>
        <taxon>Bacillati</taxon>
        <taxon>Bacillota</taxon>
        <taxon>Bacilli</taxon>
        <taxon>Bacillales</taxon>
        <taxon>Bacillaceae</taxon>
        <taxon>Ornithinibacillus</taxon>
    </lineage>
</organism>
<evidence type="ECO:0000313" key="9">
    <source>
        <dbReference type="EMBL" id="MEN2768492.1"/>
    </source>
</evidence>
<reference evidence="9 10" key="1">
    <citation type="submission" date="2024-05" db="EMBL/GenBank/DDBJ databases">
        <authorList>
            <person name="Haq I."/>
            <person name="Ullah Z."/>
            <person name="Ahmad R."/>
            <person name="Li M."/>
            <person name="Tong Y."/>
        </authorList>
    </citation>
    <scope>NUCLEOTIDE SEQUENCE [LARGE SCALE GENOMIC DNA]</scope>
    <source>
        <strain evidence="9 10">16A2E</strain>
    </source>
</reference>